<dbReference type="GO" id="GO:0006508">
    <property type="term" value="P:proteolysis"/>
    <property type="evidence" value="ECO:0007669"/>
    <property type="project" value="UniProtKB-KW"/>
</dbReference>
<evidence type="ECO:0000256" key="3">
    <source>
        <dbReference type="ARBA" id="ARBA00022801"/>
    </source>
</evidence>
<evidence type="ECO:0000313" key="5">
    <source>
        <dbReference type="EMBL" id="CAD2185874.1"/>
    </source>
</evidence>
<keyword evidence="2" id="KW-0645">Protease</keyword>
<comment type="similarity">
    <text evidence="1">Belongs to the peptidase C48 family.</text>
</comment>
<dbReference type="SUPFAM" id="SSF54001">
    <property type="entry name" value="Cysteine proteinases"/>
    <property type="match status" value="1"/>
</dbReference>
<evidence type="ECO:0000256" key="2">
    <source>
        <dbReference type="ARBA" id="ARBA00022670"/>
    </source>
</evidence>
<dbReference type="GO" id="GO:0008234">
    <property type="term" value="F:cysteine-type peptidase activity"/>
    <property type="evidence" value="ECO:0007669"/>
    <property type="project" value="InterPro"/>
</dbReference>
<evidence type="ECO:0000313" key="6">
    <source>
        <dbReference type="Proteomes" id="UP000580250"/>
    </source>
</evidence>
<dbReference type="Gene3D" id="1.10.418.20">
    <property type="match status" value="1"/>
</dbReference>
<dbReference type="AlphaFoldDB" id="A0A6V7WFW5"/>
<organism evidence="5 6">
    <name type="scientific">Meloidogyne enterolobii</name>
    <name type="common">Root-knot nematode worm</name>
    <name type="synonym">Meloidogyne mayaguensis</name>
    <dbReference type="NCBI Taxonomy" id="390850"/>
    <lineage>
        <taxon>Eukaryota</taxon>
        <taxon>Metazoa</taxon>
        <taxon>Ecdysozoa</taxon>
        <taxon>Nematoda</taxon>
        <taxon>Chromadorea</taxon>
        <taxon>Rhabditida</taxon>
        <taxon>Tylenchina</taxon>
        <taxon>Tylenchomorpha</taxon>
        <taxon>Tylenchoidea</taxon>
        <taxon>Meloidogynidae</taxon>
        <taxon>Meloidogyninae</taxon>
        <taxon>Meloidogyne</taxon>
    </lineage>
</organism>
<dbReference type="InterPro" id="IPR003653">
    <property type="entry name" value="Peptidase_C48_C"/>
</dbReference>
<evidence type="ECO:0000259" key="4">
    <source>
        <dbReference type="Pfam" id="PF02902"/>
    </source>
</evidence>
<dbReference type="Pfam" id="PF02902">
    <property type="entry name" value="Peptidase_C48"/>
    <property type="match status" value="1"/>
</dbReference>
<dbReference type="Proteomes" id="UP000580250">
    <property type="component" value="Unassembled WGS sequence"/>
</dbReference>
<gene>
    <name evidence="5" type="ORF">MENT_LOCUS38329</name>
</gene>
<dbReference type="InterPro" id="IPR038765">
    <property type="entry name" value="Papain-like_cys_pep_sf"/>
</dbReference>
<reference evidence="5 6" key="1">
    <citation type="submission" date="2020-08" db="EMBL/GenBank/DDBJ databases">
        <authorList>
            <person name="Koutsovoulos G."/>
            <person name="Danchin GJ E."/>
        </authorList>
    </citation>
    <scope>NUCLEOTIDE SEQUENCE [LARGE SCALE GENOMIC DNA]</scope>
</reference>
<comment type="caution">
    <text evidence="5">The sequence shown here is derived from an EMBL/GenBank/DDBJ whole genome shotgun (WGS) entry which is preliminary data.</text>
</comment>
<protein>
    <recommendedName>
        <fullName evidence="4">Ubiquitin-like protease family profile domain-containing protein</fullName>
    </recommendedName>
</protein>
<evidence type="ECO:0000256" key="1">
    <source>
        <dbReference type="ARBA" id="ARBA00005234"/>
    </source>
</evidence>
<keyword evidence="3" id="KW-0378">Hydrolase</keyword>
<feature type="domain" description="Ubiquitin-like protease family profile" evidence="4">
    <location>
        <begin position="10"/>
        <end position="51"/>
    </location>
</feature>
<sequence length="54" mass="6499">MIFEIYAQLNMRNIFGEKEEWKIDEDLNVLQQPNFNDCGVYALIFAKFILKKKK</sequence>
<dbReference type="EMBL" id="CAJEWN010000563">
    <property type="protein sequence ID" value="CAD2185874.1"/>
    <property type="molecule type" value="Genomic_DNA"/>
</dbReference>
<accession>A0A6V7WFW5</accession>
<name>A0A6V7WFW5_MELEN</name>
<proteinExistence type="inferred from homology"/>